<dbReference type="Gene3D" id="2.60.120.260">
    <property type="entry name" value="Galactose-binding domain-like"/>
    <property type="match status" value="1"/>
</dbReference>
<dbReference type="Pfam" id="PF03422">
    <property type="entry name" value="CBM_6"/>
    <property type="match status" value="1"/>
</dbReference>
<proteinExistence type="predicted"/>
<dbReference type="PROSITE" id="PS50093">
    <property type="entry name" value="PKD"/>
    <property type="match status" value="2"/>
</dbReference>
<dbReference type="Gene3D" id="2.60.40.10">
    <property type="entry name" value="Immunoglobulins"/>
    <property type="match status" value="3"/>
</dbReference>
<dbReference type="Gene3D" id="3.30.1920.20">
    <property type="match status" value="1"/>
</dbReference>
<dbReference type="InterPro" id="IPR041542">
    <property type="entry name" value="GH43_C2"/>
</dbReference>
<evidence type="ECO:0000313" key="6">
    <source>
        <dbReference type="EMBL" id="NHC12590.1"/>
    </source>
</evidence>
<reference evidence="6 7" key="1">
    <citation type="submission" date="2020-03" db="EMBL/GenBank/DDBJ databases">
        <title>Two novel Motilibacter sp.</title>
        <authorList>
            <person name="Liu S."/>
        </authorList>
    </citation>
    <scope>NUCLEOTIDE SEQUENCE [LARGE SCALE GENOMIC DNA]</scope>
    <source>
        <strain evidence="6 7">E257</strain>
    </source>
</reference>
<dbReference type="Gene3D" id="2.120.10.30">
    <property type="entry name" value="TolB, C-terminal domain"/>
    <property type="match status" value="1"/>
</dbReference>
<sequence>MVRPIKRLMALTVAAALGLPTVGVLAPAQAAEAEPFKALVFSKTAGFRHDAIPAALAAIQKLGQENDFTVDSTEDASKFTDANLAQYDVVIWNSTTGDVLDDAQQAAFQRYIQAGGGYAGLHSASDTEYSWPWYGKLVGAYFDSHPQNQNVTVKTEDRVHPSTAHLPASATRFDELYNYRTNPRDTVHVLQSYDERSYSGGNMGSDHPITWCQDYDGGRAWYTGQGHTQESYAEPAFLKLLLGGIQTAAGVLDADCSASQSGSFDKVALDENTQNPMDFDVAPDGRTFYTERDGRVQVIGANGGTTTVGRVNVTTVQEFGLIGIELAPDFATSGHLYLYYSPNDSNNRDRVSRFTLNGNTLDLASEKVVLEVPVQRAECCHVGGDMKFDTKGNLYISTGDNTNPFASDGFNPIDERAGRSSWDAQRSSGNTNDLRGKVLRIHPEADGTYTIPQGNLFAPGTDKTRPEIYAMGFRNPFKINLDPRSDTVMVAEYGPDAGAANPNRGPDGRVEWNALTQPGNYGWPYCVSDNVAYNDYNFATSTSGPKFDCAGGPTNDSPNNTGLTKLPPAIPATVWYGYGTNPLFPEIGGGGAPMAGGSYVYDANLKSDRKWPAYWDGKAIFGEWNQGRLYSFQFAGNTPGVPTDINRILPQITWKRTHAIEWGPDGALYVIDWGSGFGGNNADSGIYRIDYVSGNRAPIARITVDKTSGALPLNVAFDAAGSRDPDGTAVTYAWDFNGDGTTDATTATASYNYTTAGTFTARLTVTDEDGQTAVATQQITAGNTAPTVTVEIPPNGGVFEFGDTVKYKVTVTDPEDGTIDCNNVVVQPALGHDEHAHGYGQYRGCEGSVAIPGDEGHIGANIFGVLTATYTDKGNGAAGPLTAQQVIVLQPKHKEAEYFSSTGRVTGSTSGGDAGVQTETTSDTGGGQNIGFIEKDDWFAFNPVSLQNVTGIRVRGASEPGGTMAVRVGSPTGTTIGTITVPAGGWQSWANYELTLPQDVTRASTTLYFVATSGQYNVNWVEFIGRGVTDNQRPVVTAAGAPATGTSPLTVNFTTTASDPDGDSPLTYAWTFGDGGTATTANPSHTYTTPGNYTARLTVTDSRGAATTVTVNVVVNAPSTQCFTGRSDDFLGSTLDRTRWTTVVRENQDLRVQNGSLVLKTSNTDIYSTGNTDTPNIVLQDLPSGAFTATAKLTLPARQAYTQAGLIIYGNDDNYAKMVLQGRSTGAADAAQRVFQFIREENATPNEVGESNTANLGATYPDTVYVRFTSNGTTLNASYSSDGTTFTAMPQTKSLAGITNPKIGLIALQGSGRPQAPIDASFDWFSITPDDKATATGPNDEFEGTSLDGCRWGVVRPDPARMRVAGGNLELDTTTGDIYGTNDTGPKNFVLQPQPAGDWTVETKVDASAFTQQYQQAGLIAYVDDDNYVKMDYLTTNAAGSAVARGLEIRSEVGDAVQNPQPSASNLTQGVWYLRLKKAGNVFTGSYSANGTTWTEFATVTNAPVAAAGRVGLYTLGAASTLNAPAKFDYFRVLGATPADSVAPTTTASLNPASPNGSADWYKSAVTVTLAGTDNQGGSGIDRTEYKLDGAANWTAYTAPVAVSADGNHTLVYRSVDKAGNVEADKTATFKVDATGPAVTVSGVAAGASYGDSGANRTVTFTAADPASGIASSSATLDGQPFTSGTALTLRQLSLGTHTLVVTATDVAGNVTTSTTTFTVTTSFADIQALMDSYRAAGQLSASAYTQLTDRLVRAEQQAEVGSEAKAIAFLDQFIAKAKNQIKGDAQDTMIRNLLMRDAQYLLDGLKAAEAAEAAAR</sequence>
<keyword evidence="1 3" id="KW-0732">Signal</keyword>
<dbReference type="Proteomes" id="UP000800981">
    <property type="component" value="Unassembled WGS sequence"/>
</dbReference>
<dbReference type="InterPro" id="IPR012938">
    <property type="entry name" value="Glc/Sorbosone_DH"/>
</dbReference>
<dbReference type="Pfam" id="PF22888">
    <property type="entry name" value="FIMAH"/>
    <property type="match status" value="1"/>
</dbReference>
<evidence type="ECO:0000259" key="4">
    <source>
        <dbReference type="PROSITE" id="PS50093"/>
    </source>
</evidence>
<feature type="signal peptide" evidence="3">
    <location>
        <begin position="1"/>
        <end position="30"/>
    </location>
</feature>
<evidence type="ECO:0000256" key="2">
    <source>
        <dbReference type="SAM" id="MobiDB-lite"/>
    </source>
</evidence>
<name>A0ABX0GSA7_9ACTN</name>
<feature type="domain" description="CBM6" evidence="5">
    <location>
        <begin position="892"/>
        <end position="1024"/>
    </location>
</feature>
<dbReference type="InterPro" id="IPR058094">
    <property type="entry name" value="Ig-like_OmpL47-like"/>
</dbReference>
<dbReference type="SUPFAM" id="SSF49899">
    <property type="entry name" value="Concanavalin A-like lectins/glucanases"/>
    <property type="match status" value="2"/>
</dbReference>
<evidence type="ECO:0000259" key="5">
    <source>
        <dbReference type="PROSITE" id="PS51175"/>
    </source>
</evidence>
<dbReference type="Pfam" id="PF18911">
    <property type="entry name" value="PKD_4"/>
    <property type="match status" value="2"/>
</dbReference>
<dbReference type="NCBIfam" id="NF047446">
    <property type="entry name" value="barrel_OmpL47"/>
    <property type="match status" value="1"/>
</dbReference>
<dbReference type="InterPro" id="IPR000601">
    <property type="entry name" value="PKD_dom"/>
</dbReference>
<dbReference type="Pfam" id="PF07995">
    <property type="entry name" value="GSDH"/>
    <property type="match status" value="1"/>
</dbReference>
<dbReference type="InterPro" id="IPR054470">
    <property type="entry name" value="FIMAH_dom"/>
</dbReference>
<dbReference type="InterPro" id="IPR013320">
    <property type="entry name" value="ConA-like_dom_sf"/>
</dbReference>
<feature type="domain" description="PKD" evidence="4">
    <location>
        <begin position="1034"/>
        <end position="1122"/>
    </location>
</feature>
<dbReference type="InterPro" id="IPR006584">
    <property type="entry name" value="Cellulose-bd_IV"/>
</dbReference>
<organism evidence="6 7">
    <name type="scientific">Motilibacter deserti</name>
    <dbReference type="NCBI Taxonomy" id="2714956"/>
    <lineage>
        <taxon>Bacteria</taxon>
        <taxon>Bacillati</taxon>
        <taxon>Actinomycetota</taxon>
        <taxon>Actinomycetes</taxon>
        <taxon>Motilibacterales</taxon>
        <taxon>Motilibacteraceae</taxon>
        <taxon>Motilibacter</taxon>
    </lineage>
</organism>
<dbReference type="CDD" id="cd00146">
    <property type="entry name" value="PKD"/>
    <property type="match status" value="2"/>
</dbReference>
<accession>A0ABX0GSA7</accession>
<dbReference type="InterPro" id="IPR011041">
    <property type="entry name" value="Quinoprot_gluc/sorb_DH_b-prop"/>
</dbReference>
<feature type="chain" id="PRO_5046010467" evidence="3">
    <location>
        <begin position="31"/>
        <end position="1817"/>
    </location>
</feature>
<dbReference type="PROSITE" id="PS51175">
    <property type="entry name" value="CBM6"/>
    <property type="match status" value="1"/>
</dbReference>
<dbReference type="PANTHER" id="PTHR40469:SF2">
    <property type="entry name" value="GALACTOSE-BINDING DOMAIN-LIKE SUPERFAMILY PROTEIN"/>
    <property type="match status" value="1"/>
</dbReference>
<dbReference type="SUPFAM" id="SSF49785">
    <property type="entry name" value="Galactose-binding domain-like"/>
    <property type="match status" value="1"/>
</dbReference>
<dbReference type="InterPro" id="IPR029062">
    <property type="entry name" value="Class_I_gatase-like"/>
</dbReference>
<evidence type="ECO:0000256" key="3">
    <source>
        <dbReference type="SAM" id="SignalP"/>
    </source>
</evidence>
<dbReference type="InterPro" id="IPR008979">
    <property type="entry name" value="Galactose-bd-like_sf"/>
</dbReference>
<dbReference type="RefSeq" id="WP_166277108.1">
    <property type="nucleotide sequence ID" value="NZ_JAANNP010000001.1"/>
</dbReference>
<dbReference type="SMART" id="SM00089">
    <property type="entry name" value="PKD"/>
    <property type="match status" value="3"/>
</dbReference>
<dbReference type="Pfam" id="PF06283">
    <property type="entry name" value="ThuA"/>
    <property type="match status" value="1"/>
</dbReference>
<dbReference type="SMART" id="SM00606">
    <property type="entry name" value="CBD_IV"/>
    <property type="match status" value="1"/>
</dbReference>
<dbReference type="SUPFAM" id="SSF52317">
    <property type="entry name" value="Class I glutamine amidotransferase-like"/>
    <property type="match status" value="1"/>
</dbReference>
<evidence type="ECO:0000256" key="1">
    <source>
        <dbReference type="ARBA" id="ARBA00022729"/>
    </source>
</evidence>
<evidence type="ECO:0000313" key="7">
    <source>
        <dbReference type="Proteomes" id="UP000800981"/>
    </source>
</evidence>
<dbReference type="SUPFAM" id="SSF50952">
    <property type="entry name" value="Soluble quinoprotein glucose dehydrogenase"/>
    <property type="match status" value="1"/>
</dbReference>
<keyword evidence="7" id="KW-1185">Reference proteome</keyword>
<dbReference type="Gene3D" id="2.60.120.200">
    <property type="match status" value="2"/>
</dbReference>
<dbReference type="InterPro" id="IPR011042">
    <property type="entry name" value="6-blade_b-propeller_TolB-like"/>
</dbReference>
<dbReference type="InterPro" id="IPR013783">
    <property type="entry name" value="Ig-like_fold"/>
</dbReference>
<dbReference type="InterPro" id="IPR035986">
    <property type="entry name" value="PKD_dom_sf"/>
</dbReference>
<dbReference type="SUPFAM" id="SSF49299">
    <property type="entry name" value="PKD domain"/>
    <property type="match status" value="2"/>
</dbReference>
<comment type="caution">
    <text evidence="6">The sequence shown here is derived from an EMBL/GenBank/DDBJ whole genome shotgun (WGS) entry which is preliminary data.</text>
</comment>
<feature type="region of interest" description="Disordered" evidence="2">
    <location>
        <begin position="902"/>
        <end position="928"/>
    </location>
</feature>
<dbReference type="Pfam" id="PF17851">
    <property type="entry name" value="GH43_C2"/>
    <property type="match status" value="2"/>
</dbReference>
<feature type="domain" description="PKD" evidence="4">
    <location>
        <begin position="698"/>
        <end position="780"/>
    </location>
</feature>
<dbReference type="EMBL" id="JAANNP010000001">
    <property type="protein sequence ID" value="NHC12590.1"/>
    <property type="molecule type" value="Genomic_DNA"/>
</dbReference>
<protein>
    <submittedName>
        <fullName evidence="6">DUF1349 domain-containing protein</fullName>
    </submittedName>
</protein>
<gene>
    <name evidence="6" type="ORF">G9H71_02190</name>
</gene>
<dbReference type="Gene3D" id="3.40.50.880">
    <property type="match status" value="1"/>
</dbReference>
<dbReference type="InterPro" id="IPR022409">
    <property type="entry name" value="PKD/Chitinase_dom"/>
</dbReference>
<dbReference type="InterPro" id="IPR005084">
    <property type="entry name" value="CBM6"/>
</dbReference>
<dbReference type="PANTHER" id="PTHR40469">
    <property type="entry name" value="SECRETED GLYCOSYL HYDROLASE"/>
    <property type="match status" value="1"/>
</dbReference>
<dbReference type="InterPro" id="IPR029010">
    <property type="entry name" value="ThuA-like"/>
</dbReference>